<evidence type="ECO:0000256" key="7">
    <source>
        <dbReference type="ARBA" id="ARBA00022840"/>
    </source>
</evidence>
<dbReference type="Gene3D" id="3.30.200.20">
    <property type="entry name" value="Phosphorylase Kinase, domain 1"/>
    <property type="match status" value="1"/>
</dbReference>
<sequence length="424" mass="48917">MNDNKKCNINKVKESVGSGRFDKYFLMDEKDVLEYVKEKLDFFEDTSNLECKEIGDGNLNYVFKIVDAKSNKSMILKHSSEDTRAKSGRKLNTDRNILECKILQLYNKYCPQFAPEIYMYDEVMNCYAMEDLSKYTIMRTALLQNKTFSHFADNITTFMVNTLLPTTDVVLNHKQKKQLVKRHINPDLCDISEQLVFTDPFGNFSGENIVLDLMKEFVQENLYDDVKLRLEAAKLKFNFMNNAQALLHGDLHTGSIFINEDDIKVIDPEFAFYGPIGYDVGNVIANLFLAWGHGYAAIENQEERLGYLSSIEKCIIDIVNMFKNKFIEKFRKEVADLLAETEGFDDWYLEGVLEDTAGSVGLEIIRRIVGDAKVLDITSIKEEEKRVEIEKILILTGKEFIINRSHHKTGEKFIETLKKYSKCS</sequence>
<feature type="domain" description="Aminoglycoside phosphotransferase" evidence="8">
    <location>
        <begin position="224"/>
        <end position="296"/>
    </location>
</feature>
<dbReference type="InterPro" id="IPR002575">
    <property type="entry name" value="Aminoglycoside_PTrfase"/>
</dbReference>
<proteinExistence type="inferred from homology"/>
<dbReference type="EC" id="2.7.1.100" evidence="3"/>
<evidence type="ECO:0000256" key="4">
    <source>
        <dbReference type="ARBA" id="ARBA00022679"/>
    </source>
</evidence>
<dbReference type="Pfam" id="PF01636">
    <property type="entry name" value="APH"/>
    <property type="match status" value="1"/>
</dbReference>
<accession>A0A6I6EU44</accession>
<dbReference type="PIRSF" id="PIRSF031134">
    <property type="entry name" value="MTRK"/>
    <property type="match status" value="1"/>
</dbReference>
<evidence type="ECO:0000256" key="3">
    <source>
        <dbReference type="ARBA" id="ARBA00012128"/>
    </source>
</evidence>
<dbReference type="PANTHER" id="PTHR34273:SF2">
    <property type="entry name" value="METHYLTHIORIBOSE KINASE"/>
    <property type="match status" value="1"/>
</dbReference>
<dbReference type="GO" id="GO:0009086">
    <property type="term" value="P:methionine biosynthetic process"/>
    <property type="evidence" value="ECO:0007669"/>
    <property type="project" value="InterPro"/>
</dbReference>
<evidence type="ECO:0000256" key="1">
    <source>
        <dbReference type="ARBA" id="ARBA00010165"/>
    </source>
</evidence>
<keyword evidence="7" id="KW-0067">ATP-binding</keyword>
<reference evidence="9 10" key="1">
    <citation type="submission" date="2019-12" db="EMBL/GenBank/DDBJ databases">
        <title>Genome sequenceing of Clostridium bovifaecis.</title>
        <authorList>
            <person name="Yao Y."/>
        </authorList>
    </citation>
    <scope>NUCLEOTIDE SEQUENCE [LARGE SCALE GENOMIC DNA]</scope>
    <source>
        <strain evidence="9 10">BXX</strain>
    </source>
</reference>
<evidence type="ECO:0000256" key="2">
    <source>
        <dbReference type="ARBA" id="ARBA00011738"/>
    </source>
</evidence>
<evidence type="ECO:0000259" key="8">
    <source>
        <dbReference type="Pfam" id="PF01636"/>
    </source>
</evidence>
<evidence type="ECO:0000256" key="5">
    <source>
        <dbReference type="ARBA" id="ARBA00022741"/>
    </source>
</evidence>
<keyword evidence="4 9" id="KW-0808">Transferase</keyword>
<comment type="subunit">
    <text evidence="2">Homodimer.</text>
</comment>
<dbReference type="Gene3D" id="3.90.1200.10">
    <property type="match status" value="1"/>
</dbReference>
<dbReference type="InterPro" id="IPR009212">
    <property type="entry name" value="Methylthioribose_kinase"/>
</dbReference>
<dbReference type="GO" id="GO:0005524">
    <property type="term" value="F:ATP binding"/>
    <property type="evidence" value="ECO:0007669"/>
    <property type="project" value="UniProtKB-KW"/>
</dbReference>
<protein>
    <recommendedName>
        <fullName evidence="3">S-methyl-5-thioribose kinase</fullName>
        <ecNumber evidence="3">2.7.1.100</ecNumber>
    </recommendedName>
</protein>
<name>A0A6I6EU44_9CLOT</name>
<dbReference type="PANTHER" id="PTHR34273">
    <property type="entry name" value="METHYLTHIORIBOSE KINASE"/>
    <property type="match status" value="1"/>
</dbReference>
<organism evidence="9 10">
    <name type="scientific">Clostridium bovifaecis</name>
    <dbReference type="NCBI Taxonomy" id="2184719"/>
    <lineage>
        <taxon>Bacteria</taxon>
        <taxon>Bacillati</taxon>
        <taxon>Bacillota</taxon>
        <taxon>Clostridia</taxon>
        <taxon>Eubacteriales</taxon>
        <taxon>Clostridiaceae</taxon>
        <taxon>Clostridium</taxon>
    </lineage>
</organism>
<comment type="similarity">
    <text evidence="1">Belongs to the methylthioribose kinase family.</text>
</comment>
<gene>
    <name evidence="9" type="ORF">GOM49_03940</name>
</gene>
<keyword evidence="10" id="KW-1185">Reference proteome</keyword>
<dbReference type="Proteomes" id="UP000422764">
    <property type="component" value="Chromosome"/>
</dbReference>
<keyword evidence="6 9" id="KW-0418">Kinase</keyword>
<dbReference type="EMBL" id="CP046522">
    <property type="protein sequence ID" value="QGU94366.1"/>
    <property type="molecule type" value="Genomic_DNA"/>
</dbReference>
<dbReference type="SUPFAM" id="SSF56112">
    <property type="entry name" value="Protein kinase-like (PK-like)"/>
    <property type="match status" value="1"/>
</dbReference>
<dbReference type="NCBIfam" id="TIGR01767">
    <property type="entry name" value="MTRK"/>
    <property type="match status" value="1"/>
</dbReference>
<evidence type="ECO:0000313" key="10">
    <source>
        <dbReference type="Proteomes" id="UP000422764"/>
    </source>
</evidence>
<keyword evidence="5" id="KW-0547">Nucleotide-binding</keyword>
<evidence type="ECO:0000313" key="9">
    <source>
        <dbReference type="EMBL" id="QGU94366.1"/>
    </source>
</evidence>
<dbReference type="InterPro" id="IPR011009">
    <property type="entry name" value="Kinase-like_dom_sf"/>
</dbReference>
<dbReference type="GO" id="GO:0046522">
    <property type="term" value="F:S-methyl-5-thioribose kinase activity"/>
    <property type="evidence" value="ECO:0007669"/>
    <property type="project" value="UniProtKB-EC"/>
</dbReference>
<evidence type="ECO:0000256" key="6">
    <source>
        <dbReference type="ARBA" id="ARBA00022777"/>
    </source>
</evidence>
<dbReference type="AlphaFoldDB" id="A0A6I6EU44"/>